<name>M8C7M1_AEGTA</name>
<evidence type="ECO:0000313" key="2">
    <source>
        <dbReference type="EnsemblPlants" id="EMT33305"/>
    </source>
</evidence>
<feature type="region of interest" description="Disordered" evidence="1">
    <location>
        <begin position="1"/>
        <end position="40"/>
    </location>
</feature>
<reference evidence="2" key="1">
    <citation type="submission" date="2015-06" db="UniProtKB">
        <authorList>
            <consortium name="EnsemblPlants"/>
        </authorList>
    </citation>
    <scope>IDENTIFICATION</scope>
</reference>
<evidence type="ECO:0000256" key="1">
    <source>
        <dbReference type="SAM" id="MobiDB-lite"/>
    </source>
</evidence>
<proteinExistence type="predicted"/>
<organism evidence="2">
    <name type="scientific">Aegilops tauschii</name>
    <name type="common">Tausch's goatgrass</name>
    <name type="synonym">Aegilops squarrosa</name>
    <dbReference type="NCBI Taxonomy" id="37682"/>
    <lineage>
        <taxon>Eukaryota</taxon>
        <taxon>Viridiplantae</taxon>
        <taxon>Streptophyta</taxon>
        <taxon>Embryophyta</taxon>
        <taxon>Tracheophyta</taxon>
        <taxon>Spermatophyta</taxon>
        <taxon>Magnoliopsida</taxon>
        <taxon>Liliopsida</taxon>
        <taxon>Poales</taxon>
        <taxon>Poaceae</taxon>
        <taxon>BOP clade</taxon>
        <taxon>Pooideae</taxon>
        <taxon>Triticodae</taxon>
        <taxon>Triticeae</taxon>
        <taxon>Triticinae</taxon>
        <taxon>Aegilops</taxon>
    </lineage>
</organism>
<protein>
    <submittedName>
        <fullName evidence="2">Uncharacterized protein</fullName>
    </submittedName>
</protein>
<dbReference type="EnsemblPlants" id="EMT33305">
    <property type="protein sequence ID" value="EMT33305"/>
    <property type="gene ID" value="F775_09261"/>
</dbReference>
<accession>M8C7M1</accession>
<sequence length="123" mass="13824">MPNRLDLPVRSQPSQEAPSEDEDDRESHAEPTFGHLKSGQFVSPWDSLPCENQLVSARSHSLGECKAVKENQEALLRHAVQETELCATDVWDRTLQKESMSGVKDNVAKVFHRKIIIVDMSAK</sequence>
<dbReference type="AlphaFoldDB" id="M8C7M1"/>